<evidence type="ECO:0000313" key="5">
    <source>
        <dbReference type="EMBL" id="GAX17381.1"/>
    </source>
</evidence>
<dbReference type="InterPro" id="IPR002500">
    <property type="entry name" value="PAPS_reduct_dom"/>
</dbReference>
<dbReference type="Proteomes" id="UP000198406">
    <property type="component" value="Unassembled WGS sequence"/>
</dbReference>
<dbReference type="PANTHER" id="PTHR46509">
    <property type="entry name" value="PHOSPHOADENOSINE PHOSPHOSULFATE REDUCTASE"/>
    <property type="match status" value="1"/>
</dbReference>
<evidence type="ECO:0000256" key="3">
    <source>
        <dbReference type="SAM" id="MobiDB-lite"/>
    </source>
</evidence>
<dbReference type="GO" id="GO:0004604">
    <property type="term" value="F:phosphoadenylyl-sulfate reductase (thioredoxin) activity"/>
    <property type="evidence" value="ECO:0007669"/>
    <property type="project" value="TreeGrafter"/>
</dbReference>
<dbReference type="Gene3D" id="3.40.50.620">
    <property type="entry name" value="HUPs"/>
    <property type="match status" value="1"/>
</dbReference>
<dbReference type="InterPro" id="IPR014729">
    <property type="entry name" value="Rossmann-like_a/b/a_fold"/>
</dbReference>
<comment type="similarity">
    <text evidence="1">Belongs to the PAPS reductase family. CysH subfamily.</text>
</comment>
<organism evidence="5 6">
    <name type="scientific">Fistulifera solaris</name>
    <name type="common">Oleaginous diatom</name>
    <dbReference type="NCBI Taxonomy" id="1519565"/>
    <lineage>
        <taxon>Eukaryota</taxon>
        <taxon>Sar</taxon>
        <taxon>Stramenopiles</taxon>
        <taxon>Ochrophyta</taxon>
        <taxon>Bacillariophyta</taxon>
        <taxon>Bacillariophyceae</taxon>
        <taxon>Bacillariophycidae</taxon>
        <taxon>Naviculales</taxon>
        <taxon>Naviculaceae</taxon>
        <taxon>Fistulifera</taxon>
    </lineage>
</organism>
<dbReference type="InParanoid" id="A0A1Z5JUF7"/>
<dbReference type="Pfam" id="PF01507">
    <property type="entry name" value="PAPS_reduct"/>
    <property type="match status" value="1"/>
</dbReference>
<evidence type="ECO:0000313" key="6">
    <source>
        <dbReference type="Proteomes" id="UP000198406"/>
    </source>
</evidence>
<evidence type="ECO:0000256" key="1">
    <source>
        <dbReference type="ARBA" id="ARBA00009732"/>
    </source>
</evidence>
<dbReference type="GO" id="GO:0005737">
    <property type="term" value="C:cytoplasm"/>
    <property type="evidence" value="ECO:0007669"/>
    <property type="project" value="TreeGrafter"/>
</dbReference>
<comment type="pathway">
    <text evidence="2">Sulfur metabolism; hydrogen sulfide biosynthesis; sulfite from sulfate.</text>
</comment>
<protein>
    <recommendedName>
        <fullName evidence="4">Phosphoadenosine phosphosulphate reductase domain-containing protein</fullName>
    </recommendedName>
</protein>
<feature type="compositionally biased region" description="Low complexity" evidence="3">
    <location>
        <begin position="22"/>
        <end position="43"/>
    </location>
</feature>
<dbReference type="SUPFAM" id="SSF52402">
    <property type="entry name" value="Adenine nucleotide alpha hydrolases-like"/>
    <property type="match status" value="1"/>
</dbReference>
<feature type="region of interest" description="Disordered" evidence="3">
    <location>
        <begin position="1"/>
        <end position="43"/>
    </location>
</feature>
<name>A0A1Z5JUF7_FISSO</name>
<dbReference type="AlphaFoldDB" id="A0A1Z5JUF7"/>
<comment type="caution">
    <text evidence="5">The sequence shown here is derived from an EMBL/GenBank/DDBJ whole genome shotgun (WGS) entry which is preliminary data.</text>
</comment>
<dbReference type="EMBL" id="BDSP01000117">
    <property type="protein sequence ID" value="GAX17381.1"/>
    <property type="molecule type" value="Genomic_DNA"/>
</dbReference>
<dbReference type="GO" id="GO:0019379">
    <property type="term" value="P:sulfate assimilation, phosphoadenylyl sulfate reduction by phosphoadenylyl-sulfate reductase (thioredoxin)"/>
    <property type="evidence" value="ECO:0007669"/>
    <property type="project" value="TreeGrafter"/>
</dbReference>
<proteinExistence type="inferred from homology"/>
<evidence type="ECO:0000259" key="4">
    <source>
        <dbReference type="Pfam" id="PF01507"/>
    </source>
</evidence>
<feature type="domain" description="Phosphoadenosine phosphosulphate reductase" evidence="4">
    <location>
        <begin position="205"/>
        <end position="362"/>
    </location>
</feature>
<accession>A0A1Z5JUF7</accession>
<keyword evidence="6" id="KW-1185">Reference proteome</keyword>
<reference evidence="5 6" key="1">
    <citation type="journal article" date="2015" name="Plant Cell">
        <title>Oil accumulation by the oleaginous diatom Fistulifera solaris as revealed by the genome and transcriptome.</title>
        <authorList>
            <person name="Tanaka T."/>
            <person name="Maeda Y."/>
            <person name="Veluchamy A."/>
            <person name="Tanaka M."/>
            <person name="Abida H."/>
            <person name="Marechal E."/>
            <person name="Bowler C."/>
            <person name="Muto M."/>
            <person name="Sunaga Y."/>
            <person name="Tanaka M."/>
            <person name="Yoshino T."/>
            <person name="Taniguchi T."/>
            <person name="Fukuda Y."/>
            <person name="Nemoto M."/>
            <person name="Matsumoto M."/>
            <person name="Wong P.S."/>
            <person name="Aburatani S."/>
            <person name="Fujibuchi W."/>
        </authorList>
    </citation>
    <scope>NUCLEOTIDE SEQUENCE [LARGE SCALE GENOMIC DNA]</scope>
    <source>
        <strain evidence="5 6">JPCC DA0580</strain>
    </source>
</reference>
<sequence length="369" mass="42588">MQVTSPVKRNVSWGPNSRREPALLPLHQSPHPSPKSSSHNSIIGNNINGTCNRSSVVRTTSTDGLVTTTLRRGTRPRKPIRYPCESQPLLPSCLTRGLFLMVCLIVPTVLFLRWDRKVMLLNSNSTQAKFKTSLTAPSSSNLRRYKPLHNMPPTIQDLDMLNEQLCPGNTNEDAAMNSATASILEWLRQQTYNVVQWNQFTVHGMVLLAETHQHELLLPIVSMDSLHQFAETYHLIQRIQNYYKDVSYQFYQPAGFTEKQAFDRHFGNIWRKDRPQYDYLTITEPLERALENVPVYLTADTRETTRNGELRCFELDNAGRLKINPLAHWTNAQIWNYVRTNRIPYNPLYDHGYSEIGDEMLTFKSKQRV</sequence>
<dbReference type="PANTHER" id="PTHR46509:SF1">
    <property type="entry name" value="PHOSPHOADENOSINE PHOSPHOSULFATE REDUCTASE"/>
    <property type="match status" value="1"/>
</dbReference>
<gene>
    <name evidence="5" type="ORF">FisN_5Hh024</name>
</gene>
<evidence type="ECO:0000256" key="2">
    <source>
        <dbReference type="ARBA" id="ARBA00024327"/>
    </source>
</evidence>
<dbReference type="OrthoDB" id="7869097at2759"/>